<protein>
    <submittedName>
        <fullName evidence="1">Adenosine trna methylthiotransferase</fullName>
    </submittedName>
</protein>
<dbReference type="PANTHER" id="PTHR40619">
    <property type="entry name" value="FUNGAL STAND N-TERMINAL GOODBYE DOMAIN-CONTAINING PROTEIN"/>
    <property type="match status" value="1"/>
</dbReference>
<keyword evidence="1" id="KW-0808">Transferase</keyword>
<keyword evidence="2" id="KW-1185">Reference proteome</keyword>
<proteinExistence type="predicted"/>
<organism evidence="1 2">
    <name type="scientific">Diplodia corticola</name>
    <dbReference type="NCBI Taxonomy" id="236234"/>
    <lineage>
        <taxon>Eukaryota</taxon>
        <taxon>Fungi</taxon>
        <taxon>Dikarya</taxon>
        <taxon>Ascomycota</taxon>
        <taxon>Pezizomycotina</taxon>
        <taxon>Dothideomycetes</taxon>
        <taxon>Dothideomycetes incertae sedis</taxon>
        <taxon>Botryosphaeriales</taxon>
        <taxon>Botryosphaeriaceae</taxon>
        <taxon>Diplodia</taxon>
    </lineage>
</organism>
<gene>
    <name evidence="1" type="ORF">BKCO1_6300020</name>
</gene>
<dbReference type="PANTHER" id="PTHR40619:SF3">
    <property type="entry name" value="FUNGAL STAND N-TERMINAL GOODBYE DOMAIN-CONTAINING PROTEIN"/>
    <property type="match status" value="1"/>
</dbReference>
<comment type="caution">
    <text evidence="1">The sequence shown here is derived from an EMBL/GenBank/DDBJ whole genome shotgun (WGS) entry which is preliminary data.</text>
</comment>
<reference evidence="1 2" key="1">
    <citation type="submission" date="2016-10" db="EMBL/GenBank/DDBJ databases">
        <title>Proteomics and genomics reveal pathogen-plant mechanisms compatible with a hemibiotrophic lifestyle of Diplodia corticola.</title>
        <authorList>
            <person name="Fernandes I."/>
            <person name="De Jonge R."/>
            <person name="Van De Peer Y."/>
            <person name="Devreese B."/>
            <person name="Alves A."/>
            <person name="Esteves A.C."/>
        </authorList>
    </citation>
    <scope>NUCLEOTIDE SEQUENCE [LARGE SCALE GENOMIC DNA]</scope>
    <source>
        <strain evidence="1 2">CBS 112549</strain>
    </source>
</reference>
<dbReference type="GeneID" id="31018377"/>
<dbReference type="AlphaFoldDB" id="A0A1J9QP96"/>
<dbReference type="RefSeq" id="XP_020126533.1">
    <property type="nucleotide sequence ID" value="XM_020278116.1"/>
</dbReference>
<sequence length="298" mass="34212">MPPAKQSLEDALVELGEDVRSYDSCMRATEHHKVWAEDTGDHSATINRTLKELRWSQLIIDGTINQAIFGGVAQAQQYNATLFLIVDDLRFRDWFRGYGSSAFTIWSKNEQLWTPLSYMLALMAKKMPVMLYDVNPIICVCRSFDRGHSWFREMTRSIISQLIMQNVDNNSLVPSFHQGLWDIIRANNRHTRGLCNVFEGLVPKLRAGTIVCIVDSVDFVVRNYQGCAQEIMAMLNRLVLRVEEMRRAGQTTLSFKVLVTSYGSSVDPASFFPDQHHLEIVERPEQLPIESKFALHYY</sequence>
<dbReference type="Proteomes" id="UP000183809">
    <property type="component" value="Unassembled WGS sequence"/>
</dbReference>
<dbReference type="EMBL" id="MNUE01000063">
    <property type="protein sequence ID" value="OJD30273.1"/>
    <property type="molecule type" value="Genomic_DNA"/>
</dbReference>
<evidence type="ECO:0000313" key="1">
    <source>
        <dbReference type="EMBL" id="OJD30273.1"/>
    </source>
</evidence>
<accession>A0A1J9QP96</accession>
<dbReference type="GO" id="GO:0016740">
    <property type="term" value="F:transferase activity"/>
    <property type="evidence" value="ECO:0007669"/>
    <property type="project" value="UniProtKB-KW"/>
</dbReference>
<evidence type="ECO:0000313" key="2">
    <source>
        <dbReference type="Proteomes" id="UP000183809"/>
    </source>
</evidence>
<name>A0A1J9QP96_9PEZI</name>